<dbReference type="Pfam" id="PF13275">
    <property type="entry name" value="S4_2"/>
    <property type="match status" value="1"/>
</dbReference>
<accession>A0A4R3L8I5</accession>
<evidence type="ECO:0000313" key="3">
    <source>
        <dbReference type="Proteomes" id="UP000294937"/>
    </source>
</evidence>
<dbReference type="EMBL" id="SMAG01000002">
    <property type="protein sequence ID" value="TCS95478.1"/>
    <property type="molecule type" value="Genomic_DNA"/>
</dbReference>
<dbReference type="SUPFAM" id="SSF55174">
    <property type="entry name" value="Alpha-L RNA-binding motif"/>
    <property type="match status" value="1"/>
</dbReference>
<proteinExistence type="predicted"/>
<gene>
    <name evidence="2" type="ORF">EDD58_10251</name>
</gene>
<name>A0A4R3L8I5_9BACL</name>
<dbReference type="GO" id="GO:0003723">
    <property type="term" value="F:RNA binding"/>
    <property type="evidence" value="ECO:0007669"/>
    <property type="project" value="UniProtKB-KW"/>
</dbReference>
<dbReference type="InterPro" id="IPR036986">
    <property type="entry name" value="S4_RNA-bd_sf"/>
</dbReference>
<keyword evidence="1" id="KW-0694">RNA-binding</keyword>
<dbReference type="NCBIfam" id="TIGR02988">
    <property type="entry name" value="YaaA_near_RecF"/>
    <property type="match status" value="1"/>
</dbReference>
<organism evidence="2 3">
    <name type="scientific">Hazenella coriacea</name>
    <dbReference type="NCBI Taxonomy" id="1179467"/>
    <lineage>
        <taxon>Bacteria</taxon>
        <taxon>Bacillati</taxon>
        <taxon>Bacillota</taxon>
        <taxon>Bacilli</taxon>
        <taxon>Bacillales</taxon>
        <taxon>Thermoactinomycetaceae</taxon>
        <taxon>Hazenella</taxon>
    </lineage>
</organism>
<dbReference type="OrthoDB" id="9811532at2"/>
<dbReference type="Gene3D" id="3.10.290.10">
    <property type="entry name" value="RNA-binding S4 domain"/>
    <property type="match status" value="1"/>
</dbReference>
<dbReference type="PROSITE" id="PS50889">
    <property type="entry name" value="S4"/>
    <property type="match status" value="1"/>
</dbReference>
<dbReference type="RefSeq" id="WP_131923482.1">
    <property type="nucleotide sequence ID" value="NZ_SMAG01000002.1"/>
</dbReference>
<dbReference type="InterPro" id="IPR014330">
    <property type="entry name" value="RNA-bd_S4-rel_YaaA"/>
</dbReference>
<keyword evidence="3" id="KW-1185">Reference proteome</keyword>
<dbReference type="AlphaFoldDB" id="A0A4R3L8I5"/>
<comment type="caution">
    <text evidence="2">The sequence shown here is derived from an EMBL/GenBank/DDBJ whole genome shotgun (WGS) entry which is preliminary data.</text>
</comment>
<dbReference type="Proteomes" id="UP000294937">
    <property type="component" value="Unassembled WGS sequence"/>
</dbReference>
<reference evidence="2 3" key="1">
    <citation type="submission" date="2019-03" db="EMBL/GenBank/DDBJ databases">
        <title>Genomic Encyclopedia of Type Strains, Phase IV (KMG-IV): sequencing the most valuable type-strain genomes for metagenomic binning, comparative biology and taxonomic classification.</title>
        <authorList>
            <person name="Goeker M."/>
        </authorList>
    </citation>
    <scope>NUCLEOTIDE SEQUENCE [LARGE SCALE GENOMIC DNA]</scope>
    <source>
        <strain evidence="2 3">DSM 45707</strain>
    </source>
</reference>
<sequence>MRQLKIEGPYITLGQLLKRVDLIGSGGHAKFFLQEVEVKVNSEVEVRRGRKIYPQDLVDISGFGSIQVVQD</sequence>
<evidence type="ECO:0000256" key="1">
    <source>
        <dbReference type="PROSITE-ProRule" id="PRU00182"/>
    </source>
</evidence>
<protein>
    <submittedName>
        <fullName evidence="2">Ribosome-associated protein</fullName>
    </submittedName>
</protein>
<evidence type="ECO:0000313" key="2">
    <source>
        <dbReference type="EMBL" id="TCS95478.1"/>
    </source>
</evidence>